<dbReference type="NCBIfam" id="TIGR00747">
    <property type="entry name" value="fabH"/>
    <property type="match status" value="1"/>
</dbReference>
<comment type="subunit">
    <text evidence="9">Homodimer.</text>
</comment>
<evidence type="ECO:0000256" key="9">
    <source>
        <dbReference type="HAMAP-Rule" id="MF_01815"/>
    </source>
</evidence>
<dbReference type="Pfam" id="PF08541">
    <property type="entry name" value="ACP_syn_III_C"/>
    <property type="match status" value="1"/>
</dbReference>
<comment type="similarity">
    <text evidence="1 9">Belongs to the thiolase-like superfamily. FabH family.</text>
</comment>
<feature type="domain" description="Beta-ketoacyl-[acyl-carrier-protein] synthase III N-terminal" evidence="12">
    <location>
        <begin position="119"/>
        <end position="199"/>
    </location>
</feature>
<dbReference type="NCBIfam" id="NF006829">
    <property type="entry name" value="PRK09352.1"/>
    <property type="match status" value="1"/>
</dbReference>
<feature type="active site" evidence="9">
    <location>
        <position position="125"/>
    </location>
</feature>
<dbReference type="UniPathway" id="UPA00094"/>
<evidence type="ECO:0000259" key="12">
    <source>
        <dbReference type="Pfam" id="PF08545"/>
    </source>
</evidence>
<dbReference type="RefSeq" id="WP_165296528.1">
    <property type="nucleotide sequence ID" value="NZ_JAAKZZ010000002.1"/>
</dbReference>
<keyword evidence="5 9" id="KW-0276">Fatty acid metabolism</keyword>
<reference evidence="13 14" key="1">
    <citation type="submission" date="2020-02" db="EMBL/GenBank/DDBJ databases">
        <title>Whole-genome analyses of novel actinobacteria.</title>
        <authorList>
            <person name="Sahin N."/>
            <person name="Tatar D."/>
        </authorList>
    </citation>
    <scope>NUCLEOTIDE SEQUENCE [LARGE SCALE GENOMIC DNA]</scope>
    <source>
        <strain evidence="13 14">SB3404</strain>
    </source>
</reference>
<comment type="function">
    <text evidence="9">Catalyzes the condensation reaction of fatty acid synthesis by the addition to an acyl acceptor of two carbons from malonyl-ACP. Catalyzes the first condensation reaction which initiates fatty acid synthesis and may therefore play a role in governing the total rate of fatty acid production. Possesses both acetoacetyl-ACP synthase and acetyl transacylase activities. Its substrate specificity determines the biosynthesis of branched-chain and/or straight-chain of fatty acids.</text>
</comment>
<protein>
    <recommendedName>
        <fullName evidence="9">Beta-ketoacyl-[acyl-carrier-protein] synthase III</fullName>
        <shortName evidence="9">Beta-ketoacyl-ACP synthase III</shortName>
        <shortName evidence="9">KAS III</shortName>
        <ecNumber evidence="9">2.3.1.180</ecNumber>
    </recommendedName>
    <alternativeName>
        <fullName evidence="9">3-oxoacyl-[acyl-carrier-protein] synthase 3</fullName>
    </alternativeName>
    <alternativeName>
        <fullName evidence="9">3-oxoacyl-[acyl-carrier-protein] synthase III</fullName>
    </alternativeName>
</protein>
<dbReference type="GO" id="GO:0044550">
    <property type="term" value="P:secondary metabolite biosynthetic process"/>
    <property type="evidence" value="ECO:0007669"/>
    <property type="project" value="TreeGrafter"/>
</dbReference>
<comment type="subcellular location">
    <subcellularLocation>
        <location evidence="9">Cytoplasm</location>
    </subcellularLocation>
</comment>
<keyword evidence="2 9" id="KW-0963">Cytoplasm</keyword>
<dbReference type="SUPFAM" id="SSF53901">
    <property type="entry name" value="Thiolase-like"/>
    <property type="match status" value="1"/>
</dbReference>
<comment type="catalytic activity">
    <reaction evidence="9">
        <text>malonyl-[ACP] + acetyl-CoA + H(+) = 3-oxobutanoyl-[ACP] + CO2 + CoA</text>
        <dbReference type="Rhea" id="RHEA:12080"/>
        <dbReference type="Rhea" id="RHEA-COMP:9623"/>
        <dbReference type="Rhea" id="RHEA-COMP:9625"/>
        <dbReference type="ChEBI" id="CHEBI:15378"/>
        <dbReference type="ChEBI" id="CHEBI:16526"/>
        <dbReference type="ChEBI" id="CHEBI:57287"/>
        <dbReference type="ChEBI" id="CHEBI:57288"/>
        <dbReference type="ChEBI" id="CHEBI:78449"/>
        <dbReference type="ChEBI" id="CHEBI:78450"/>
        <dbReference type="EC" id="2.3.1.180"/>
    </reaction>
</comment>
<keyword evidence="7 9" id="KW-0275">Fatty acid biosynthesis</keyword>
<dbReference type="GO" id="GO:0004315">
    <property type="term" value="F:3-oxoacyl-[acyl-carrier-protein] synthase activity"/>
    <property type="evidence" value="ECO:0007669"/>
    <property type="project" value="InterPro"/>
</dbReference>
<dbReference type="Pfam" id="PF08545">
    <property type="entry name" value="ACP_syn_III"/>
    <property type="match status" value="1"/>
</dbReference>
<feature type="active site" evidence="9">
    <location>
        <position position="267"/>
    </location>
</feature>
<keyword evidence="9" id="KW-0511">Multifunctional enzyme</keyword>
<dbReference type="InterPro" id="IPR013747">
    <property type="entry name" value="ACP_syn_III_C"/>
</dbReference>
<dbReference type="Gene3D" id="3.40.47.10">
    <property type="match status" value="1"/>
</dbReference>
<feature type="region of interest" description="ACP-binding" evidence="9">
    <location>
        <begin position="268"/>
        <end position="272"/>
    </location>
</feature>
<dbReference type="InterPro" id="IPR013751">
    <property type="entry name" value="ACP_syn_III_N"/>
</dbReference>
<keyword evidence="6 9" id="KW-0443">Lipid metabolism</keyword>
<feature type="region of interest" description="Disordered" evidence="10">
    <location>
        <begin position="206"/>
        <end position="226"/>
    </location>
</feature>
<evidence type="ECO:0000256" key="4">
    <source>
        <dbReference type="ARBA" id="ARBA00022679"/>
    </source>
</evidence>
<dbReference type="GO" id="GO:0005737">
    <property type="term" value="C:cytoplasm"/>
    <property type="evidence" value="ECO:0007669"/>
    <property type="project" value="UniProtKB-SubCell"/>
</dbReference>
<keyword evidence="3 9" id="KW-0444">Lipid biosynthesis</keyword>
<dbReference type="GO" id="GO:0033818">
    <property type="term" value="F:beta-ketoacyl-acyl-carrier-protein synthase III activity"/>
    <property type="evidence" value="ECO:0007669"/>
    <property type="project" value="UniProtKB-UniRule"/>
</dbReference>
<organism evidence="13 14">
    <name type="scientific">Streptomyces boncukensis</name>
    <dbReference type="NCBI Taxonomy" id="2711219"/>
    <lineage>
        <taxon>Bacteria</taxon>
        <taxon>Bacillati</taxon>
        <taxon>Actinomycetota</taxon>
        <taxon>Actinomycetes</taxon>
        <taxon>Kitasatosporales</taxon>
        <taxon>Streptomycetaceae</taxon>
        <taxon>Streptomyces</taxon>
    </lineage>
</organism>
<comment type="caution">
    <text evidence="13">The sequence shown here is derived from an EMBL/GenBank/DDBJ whole genome shotgun (WGS) entry which is preliminary data.</text>
</comment>
<dbReference type="AlphaFoldDB" id="A0A6G4WNT2"/>
<evidence type="ECO:0000313" key="14">
    <source>
        <dbReference type="Proteomes" id="UP000477722"/>
    </source>
</evidence>
<evidence type="ECO:0000256" key="5">
    <source>
        <dbReference type="ARBA" id="ARBA00022832"/>
    </source>
</evidence>
<name>A0A6G4WNT2_9ACTN</name>
<dbReference type="CDD" id="cd00830">
    <property type="entry name" value="KAS_III"/>
    <property type="match status" value="1"/>
</dbReference>
<feature type="domain" description="Beta-ketoacyl-[acyl-carrier-protein] synthase III C-terminal" evidence="11">
    <location>
        <begin position="251"/>
        <end position="340"/>
    </location>
</feature>
<comment type="domain">
    <text evidence="9">The last Arg residue of the ACP-binding site is essential for the weak association between ACP/AcpP and FabH.</text>
</comment>
<gene>
    <name evidence="9" type="primary">fabH</name>
    <name evidence="13" type="ORF">G5C65_00450</name>
</gene>
<dbReference type="EC" id="2.3.1.180" evidence="9"/>
<dbReference type="Proteomes" id="UP000477722">
    <property type="component" value="Unassembled WGS sequence"/>
</dbReference>
<feature type="active site" evidence="9">
    <location>
        <position position="297"/>
    </location>
</feature>
<accession>A0A6G4WNT2</accession>
<dbReference type="PANTHER" id="PTHR34069:SF2">
    <property type="entry name" value="BETA-KETOACYL-[ACYL-CARRIER-PROTEIN] SYNTHASE III"/>
    <property type="match status" value="1"/>
</dbReference>
<evidence type="ECO:0000256" key="10">
    <source>
        <dbReference type="SAM" id="MobiDB-lite"/>
    </source>
</evidence>
<dbReference type="GO" id="GO:0006633">
    <property type="term" value="P:fatty acid biosynthetic process"/>
    <property type="evidence" value="ECO:0007669"/>
    <property type="project" value="UniProtKB-UniRule"/>
</dbReference>
<evidence type="ECO:0000256" key="7">
    <source>
        <dbReference type="ARBA" id="ARBA00023160"/>
    </source>
</evidence>
<evidence type="ECO:0000256" key="6">
    <source>
        <dbReference type="ARBA" id="ARBA00023098"/>
    </source>
</evidence>
<keyword evidence="8 9" id="KW-0012">Acyltransferase</keyword>
<dbReference type="InterPro" id="IPR016039">
    <property type="entry name" value="Thiolase-like"/>
</dbReference>
<evidence type="ECO:0000256" key="8">
    <source>
        <dbReference type="ARBA" id="ARBA00023315"/>
    </source>
</evidence>
<evidence type="ECO:0000313" key="13">
    <source>
        <dbReference type="EMBL" id="NGO66855.1"/>
    </source>
</evidence>
<dbReference type="EMBL" id="JAAKZZ010000002">
    <property type="protein sequence ID" value="NGO66855.1"/>
    <property type="molecule type" value="Genomic_DNA"/>
</dbReference>
<dbReference type="HAMAP" id="MF_01815">
    <property type="entry name" value="FabH"/>
    <property type="match status" value="1"/>
</dbReference>
<proteinExistence type="inferred from homology"/>
<keyword evidence="14" id="KW-1185">Reference proteome</keyword>
<sequence length="347" mass="35337">MRATHRPGPPPTAVAGAAVVAGVGGWVPPEVVTNDDLSVRLDTSDAWIRSRTGIAARRMAPLGTATSDLAVEAGRRALTSAGSPAVDAVLLTTATPDHPSPATAPAVATRLGLSGAAAFDLAATCAGFVYGLAAASGLIANGAAHRVLLISAEVLSSIVDPQDRTLAALMADGAGAVVLRPGAADEPGALGRAFLGSDGALSGLMRVSDGGSRQRKSGRPAEPGGEFLRMRGRETFRHAVERMAESSGRALEAAGWKTGDVDHLVAHQANARILAALGDRLDIPADRQLSNIEYAGNTSSASIPLLLAEASRDGRLRPGRRVLLTAFGGGLAWGATTLVWPELSAAH</sequence>
<evidence type="ECO:0000259" key="11">
    <source>
        <dbReference type="Pfam" id="PF08541"/>
    </source>
</evidence>
<evidence type="ECO:0000256" key="3">
    <source>
        <dbReference type="ARBA" id="ARBA00022516"/>
    </source>
</evidence>
<dbReference type="PANTHER" id="PTHR34069">
    <property type="entry name" value="3-OXOACYL-[ACYL-CARRIER-PROTEIN] SYNTHASE 3"/>
    <property type="match status" value="1"/>
</dbReference>
<comment type="pathway">
    <text evidence="9">Lipid metabolism; fatty acid biosynthesis.</text>
</comment>
<keyword evidence="4 9" id="KW-0808">Transferase</keyword>
<evidence type="ECO:0000256" key="2">
    <source>
        <dbReference type="ARBA" id="ARBA00022490"/>
    </source>
</evidence>
<evidence type="ECO:0000256" key="1">
    <source>
        <dbReference type="ARBA" id="ARBA00008642"/>
    </source>
</evidence>
<dbReference type="InterPro" id="IPR004655">
    <property type="entry name" value="FabH"/>
</dbReference>